<evidence type="ECO:0000313" key="2">
    <source>
        <dbReference type="EMBL" id="GAA4491255.1"/>
    </source>
</evidence>
<feature type="compositionally biased region" description="Low complexity" evidence="1">
    <location>
        <begin position="159"/>
        <end position="177"/>
    </location>
</feature>
<feature type="region of interest" description="Disordered" evidence="1">
    <location>
        <begin position="90"/>
        <end position="315"/>
    </location>
</feature>
<feature type="compositionally biased region" description="Basic and acidic residues" evidence="1">
    <location>
        <begin position="529"/>
        <end position="538"/>
    </location>
</feature>
<dbReference type="Proteomes" id="UP001500503">
    <property type="component" value="Unassembled WGS sequence"/>
</dbReference>
<feature type="compositionally biased region" description="Low complexity" evidence="1">
    <location>
        <begin position="219"/>
        <end position="246"/>
    </location>
</feature>
<feature type="region of interest" description="Disordered" evidence="1">
    <location>
        <begin position="341"/>
        <end position="562"/>
    </location>
</feature>
<sequence>MIRRPARKKAAARVEYARARVEHPRARPSTCVVCGGALDLVGSPPVSKPGDGGARADVALGRQNAAAGTGETFVPRQAAADESRAACTCRTDGGSVTAPGNARVNEAGLVLRPPTPRLLPDPAEPLEPLSGRPVKAPDPAEPPSERPAGSGDGSDEEPAPAADGVATAVAEPGPETGSDGDAEAGSEAEAEPGPEAAGQPYAASEAQAEHEGRDERYAHAAAPEAGESSAAPAIADAPDPATDPGESSVLPTSTAVPDREMEPAEPTVLPAFVAVPDPGTGSAESPAPPAAAADGGNDDVDGPTDTDGRRPARPPAPMLAAAVLVGIVLGSVPFVVSRVNVSDDDAQRTASHDIALGGTESARPGADGLSGNSGFIPRVNRTTSAAAPAVGRTDRSPTHEAPGRSSGSARPTEHPSATTDPDRTKSPVDRVPLLARTPSGTKTRSEPEKSPTTKKSPAAEKSPVAGKQSDVQTKDEKNPAGDRGNAAASADRPAVAPAPAPSPTPSEERPLAQVAGPGCQNTATASYQEHGRYEEGKDGWLGGSGDGPECGGDYASVPMSGDADVADPDISTTWTFDPGPRRLCTLYVFVPRNTDVSLVGGDPTHYTVFAGPEGNGDKITDFIVDQVNYRGYWIAQREFTTDGVFTIRLDNRGVDYAGDQPTYAHHAAAPIKASCH</sequence>
<proteinExistence type="predicted"/>
<feature type="compositionally biased region" description="Polar residues" evidence="1">
    <location>
        <begin position="405"/>
        <end position="419"/>
    </location>
</feature>
<feature type="compositionally biased region" description="Acidic residues" evidence="1">
    <location>
        <begin position="178"/>
        <end position="192"/>
    </location>
</feature>
<dbReference type="RefSeq" id="WP_345461884.1">
    <property type="nucleotide sequence ID" value="NZ_BAABHF010000016.1"/>
</dbReference>
<protein>
    <submittedName>
        <fullName evidence="2">Uncharacterized protein</fullName>
    </submittedName>
</protein>
<keyword evidence="3" id="KW-1185">Reference proteome</keyword>
<feature type="compositionally biased region" description="Pro residues" evidence="1">
    <location>
        <begin position="113"/>
        <end position="125"/>
    </location>
</feature>
<accession>A0ABP8PUA6</accession>
<organism evidence="2 3">
    <name type="scientific">Actinoallomurus oryzae</name>
    <dbReference type="NCBI Taxonomy" id="502180"/>
    <lineage>
        <taxon>Bacteria</taxon>
        <taxon>Bacillati</taxon>
        <taxon>Actinomycetota</taxon>
        <taxon>Actinomycetes</taxon>
        <taxon>Streptosporangiales</taxon>
        <taxon>Thermomonosporaceae</taxon>
        <taxon>Actinoallomurus</taxon>
    </lineage>
</organism>
<evidence type="ECO:0000256" key="1">
    <source>
        <dbReference type="SAM" id="MobiDB-lite"/>
    </source>
</evidence>
<evidence type="ECO:0000313" key="3">
    <source>
        <dbReference type="Proteomes" id="UP001500503"/>
    </source>
</evidence>
<feature type="compositionally biased region" description="Low complexity" evidence="1">
    <location>
        <begin position="278"/>
        <end position="295"/>
    </location>
</feature>
<feature type="compositionally biased region" description="Low complexity" evidence="1">
    <location>
        <begin position="486"/>
        <end position="495"/>
    </location>
</feature>
<comment type="caution">
    <text evidence="2">The sequence shown here is derived from an EMBL/GenBank/DDBJ whole genome shotgun (WGS) entry which is preliminary data.</text>
</comment>
<reference evidence="3" key="1">
    <citation type="journal article" date="2019" name="Int. J. Syst. Evol. Microbiol.">
        <title>The Global Catalogue of Microorganisms (GCM) 10K type strain sequencing project: providing services to taxonomists for standard genome sequencing and annotation.</title>
        <authorList>
            <consortium name="The Broad Institute Genomics Platform"/>
            <consortium name="The Broad Institute Genome Sequencing Center for Infectious Disease"/>
            <person name="Wu L."/>
            <person name="Ma J."/>
        </authorList>
    </citation>
    <scope>NUCLEOTIDE SEQUENCE [LARGE SCALE GENOMIC DNA]</scope>
    <source>
        <strain evidence="3">JCM 17933</strain>
    </source>
</reference>
<dbReference type="EMBL" id="BAABHF010000016">
    <property type="protein sequence ID" value="GAA4491255.1"/>
    <property type="molecule type" value="Genomic_DNA"/>
</dbReference>
<name>A0ABP8PUA6_9ACTN</name>
<feature type="compositionally biased region" description="Basic and acidic residues" evidence="1">
    <location>
        <begin position="392"/>
        <end position="402"/>
    </location>
</feature>
<feature type="compositionally biased region" description="Gly residues" evidence="1">
    <location>
        <begin position="539"/>
        <end position="550"/>
    </location>
</feature>
<gene>
    <name evidence="2" type="ORF">GCM10023191_024860</name>
</gene>
<feature type="compositionally biased region" description="Basic and acidic residues" evidence="1">
    <location>
        <begin position="207"/>
        <end position="218"/>
    </location>
</feature>